<proteinExistence type="predicted"/>
<feature type="transmembrane region" description="Helical" evidence="6">
    <location>
        <begin position="43"/>
        <end position="64"/>
    </location>
</feature>
<evidence type="ECO:0000259" key="7">
    <source>
        <dbReference type="PROSITE" id="PS50261"/>
    </source>
</evidence>
<keyword evidence="8" id="KW-0675">Receptor</keyword>
<evidence type="ECO:0000256" key="3">
    <source>
        <dbReference type="ARBA" id="ARBA00022989"/>
    </source>
</evidence>
<keyword evidence="3 6" id="KW-1133">Transmembrane helix</keyword>
<feature type="compositionally biased region" description="Pro residues" evidence="5">
    <location>
        <begin position="280"/>
        <end position="291"/>
    </location>
</feature>
<sequence>MNKFSESFTYVTVAGLAISILCLLSHLVVFCEVSSVRNLPGCCLASLSLSLLLAYACFLAVTLLDTGSSCPGLGLCIYYFFLTSFFWMNAIAFDVWRSFRVVMRELRISSHRVPWRRFLLYSLYSWTLPALLALLVKFADSTELLSEEFRPSFGSEFCWFGQRKALMLFFALPLIVVMVLNAAFFLDVTWVISRASLRTSATHEDTLRRRFATFTRLALLMGLTWIVGLVAGTATSPSSGTSSSCSTPCRGSSSSPSSPAAPRCAASSASSTGGATSRGDPPPSAQSPRYPPTSDTFPFF</sequence>
<feature type="compositionally biased region" description="Low complexity" evidence="5">
    <location>
        <begin position="234"/>
        <end position="277"/>
    </location>
</feature>
<dbReference type="CDD" id="cd15039">
    <property type="entry name" value="7tmB3_Methuselah-like"/>
    <property type="match status" value="1"/>
</dbReference>
<dbReference type="GO" id="GO:0016020">
    <property type="term" value="C:membrane"/>
    <property type="evidence" value="ECO:0007669"/>
    <property type="project" value="UniProtKB-SubCell"/>
</dbReference>
<evidence type="ECO:0000256" key="1">
    <source>
        <dbReference type="ARBA" id="ARBA00004141"/>
    </source>
</evidence>
<evidence type="ECO:0000256" key="6">
    <source>
        <dbReference type="SAM" id="Phobius"/>
    </source>
</evidence>
<dbReference type="GO" id="GO:0004930">
    <property type="term" value="F:G protein-coupled receptor activity"/>
    <property type="evidence" value="ECO:0007669"/>
    <property type="project" value="InterPro"/>
</dbReference>
<evidence type="ECO:0000313" key="9">
    <source>
        <dbReference type="Proteomes" id="UP001054837"/>
    </source>
</evidence>
<feature type="transmembrane region" description="Helical" evidence="6">
    <location>
        <begin position="165"/>
        <end position="192"/>
    </location>
</feature>
<dbReference type="Gene3D" id="1.20.1070.10">
    <property type="entry name" value="Rhodopsin 7-helix transmembrane proteins"/>
    <property type="match status" value="1"/>
</dbReference>
<comment type="caution">
    <text evidence="8">The sequence shown here is derived from an EMBL/GenBank/DDBJ whole genome shotgun (WGS) entry which is preliminary data.</text>
</comment>
<dbReference type="GO" id="GO:0007166">
    <property type="term" value="P:cell surface receptor signaling pathway"/>
    <property type="evidence" value="ECO:0007669"/>
    <property type="project" value="InterPro"/>
</dbReference>
<feature type="transmembrane region" description="Helical" evidence="6">
    <location>
        <begin position="213"/>
        <end position="234"/>
    </location>
</feature>
<dbReference type="InterPro" id="IPR000832">
    <property type="entry name" value="GPCR_2_secretin-like"/>
</dbReference>
<feature type="domain" description="G-protein coupled receptors family 2 profile 2" evidence="7">
    <location>
        <begin position="8"/>
        <end position="227"/>
    </location>
</feature>
<feature type="transmembrane region" description="Helical" evidence="6">
    <location>
        <begin position="118"/>
        <end position="139"/>
    </location>
</feature>
<keyword evidence="9" id="KW-1185">Reference proteome</keyword>
<dbReference type="PANTHER" id="PTHR45902">
    <property type="entry name" value="LATROPHILIN RECEPTOR-LIKE PROTEIN A"/>
    <property type="match status" value="1"/>
</dbReference>
<evidence type="ECO:0000313" key="8">
    <source>
        <dbReference type="EMBL" id="GIX75101.1"/>
    </source>
</evidence>
<feature type="region of interest" description="Disordered" evidence="5">
    <location>
        <begin position="234"/>
        <end position="300"/>
    </location>
</feature>
<evidence type="ECO:0000256" key="4">
    <source>
        <dbReference type="ARBA" id="ARBA00023136"/>
    </source>
</evidence>
<dbReference type="InterPro" id="IPR017981">
    <property type="entry name" value="GPCR_2-like_7TM"/>
</dbReference>
<organism evidence="8 9">
    <name type="scientific">Caerostris darwini</name>
    <dbReference type="NCBI Taxonomy" id="1538125"/>
    <lineage>
        <taxon>Eukaryota</taxon>
        <taxon>Metazoa</taxon>
        <taxon>Ecdysozoa</taxon>
        <taxon>Arthropoda</taxon>
        <taxon>Chelicerata</taxon>
        <taxon>Arachnida</taxon>
        <taxon>Araneae</taxon>
        <taxon>Araneomorphae</taxon>
        <taxon>Entelegynae</taxon>
        <taxon>Araneoidea</taxon>
        <taxon>Araneidae</taxon>
        <taxon>Caerostris</taxon>
    </lineage>
</organism>
<dbReference type="PROSITE" id="PS50261">
    <property type="entry name" value="G_PROTEIN_RECEP_F2_4"/>
    <property type="match status" value="1"/>
</dbReference>
<reference evidence="8 9" key="1">
    <citation type="submission" date="2021-06" db="EMBL/GenBank/DDBJ databases">
        <title>Caerostris darwini draft genome.</title>
        <authorList>
            <person name="Kono N."/>
            <person name="Arakawa K."/>
        </authorList>
    </citation>
    <scope>NUCLEOTIDE SEQUENCE [LARGE SCALE GENOMIC DNA]</scope>
</reference>
<dbReference type="Pfam" id="PF00002">
    <property type="entry name" value="7tm_2"/>
    <property type="match status" value="1"/>
</dbReference>
<dbReference type="Proteomes" id="UP001054837">
    <property type="component" value="Unassembled WGS sequence"/>
</dbReference>
<dbReference type="AlphaFoldDB" id="A0AAV4MUR8"/>
<dbReference type="EMBL" id="BPLQ01000802">
    <property type="protein sequence ID" value="GIX75101.1"/>
    <property type="molecule type" value="Genomic_DNA"/>
</dbReference>
<evidence type="ECO:0000256" key="5">
    <source>
        <dbReference type="SAM" id="MobiDB-lite"/>
    </source>
</evidence>
<feature type="transmembrane region" description="Helical" evidence="6">
    <location>
        <begin position="76"/>
        <end position="97"/>
    </location>
</feature>
<evidence type="ECO:0000256" key="2">
    <source>
        <dbReference type="ARBA" id="ARBA00022692"/>
    </source>
</evidence>
<dbReference type="InterPro" id="IPR053231">
    <property type="entry name" value="GPCR_LN-TM7"/>
</dbReference>
<dbReference type="PANTHER" id="PTHR45902:SF5">
    <property type="entry name" value="G-PROTEIN COUPLED RECEPTORS FAMILY 2 PROFILE 2 DOMAIN-CONTAINING PROTEIN"/>
    <property type="match status" value="1"/>
</dbReference>
<protein>
    <submittedName>
        <fullName evidence="8">G-protein coupled receptor Mth2</fullName>
    </submittedName>
</protein>
<keyword evidence="2 6" id="KW-0812">Transmembrane</keyword>
<gene>
    <name evidence="8" type="primary">mth2_10</name>
    <name evidence="8" type="ORF">CDAR_479491</name>
</gene>
<keyword evidence="4 6" id="KW-0472">Membrane</keyword>
<name>A0AAV4MUR8_9ARAC</name>
<comment type="subcellular location">
    <subcellularLocation>
        <location evidence="1">Membrane</location>
        <topology evidence="1">Multi-pass membrane protein</topology>
    </subcellularLocation>
</comment>
<feature type="transmembrane region" description="Helical" evidence="6">
    <location>
        <begin position="12"/>
        <end position="31"/>
    </location>
</feature>
<accession>A0AAV4MUR8</accession>